<name>A0A4V4LH39_AURPU</name>
<accession>A0A4V4LH39</accession>
<feature type="binding site" evidence="9">
    <location>
        <position position="96"/>
    </location>
    <ligand>
        <name>Mg(2+)</name>
        <dbReference type="ChEBI" id="CHEBI:18420"/>
    </ligand>
</feature>
<dbReference type="Pfam" id="PF03694">
    <property type="entry name" value="Erg28"/>
    <property type="match status" value="1"/>
</dbReference>
<evidence type="ECO:0000256" key="11">
    <source>
        <dbReference type="RuleBase" id="RU003947"/>
    </source>
</evidence>
<dbReference type="InterPro" id="IPR017850">
    <property type="entry name" value="Alkaline_phosphatase_core_sf"/>
</dbReference>
<comment type="similarity">
    <text evidence="1 10">Belongs to the alkaline phosphatase family.</text>
</comment>
<dbReference type="GO" id="GO:0004035">
    <property type="term" value="F:alkaline phosphatase activity"/>
    <property type="evidence" value="ECO:0007669"/>
    <property type="project" value="UniProtKB-EC"/>
</dbReference>
<dbReference type="InterPro" id="IPR005352">
    <property type="entry name" value="Erg28"/>
</dbReference>
<dbReference type="InterPro" id="IPR018299">
    <property type="entry name" value="Alkaline_phosphatase_AS"/>
</dbReference>
<evidence type="ECO:0000256" key="10">
    <source>
        <dbReference type="RuleBase" id="RU003946"/>
    </source>
</evidence>
<evidence type="ECO:0000256" key="6">
    <source>
        <dbReference type="ARBA" id="ARBA00022833"/>
    </source>
</evidence>
<keyword evidence="3" id="KW-0597">Phosphoprotein</keyword>
<comment type="cofactor">
    <cofactor evidence="9">
        <name>Zn(2+)</name>
        <dbReference type="ChEBI" id="CHEBI:29105"/>
    </cofactor>
    <text evidence="9">Binds 2 Zn(2+) ions.</text>
</comment>
<dbReference type="InterPro" id="IPR001952">
    <property type="entry name" value="Alkaline_phosphatase"/>
</dbReference>
<feature type="binding site" evidence="9">
    <location>
        <position position="386"/>
    </location>
    <ligand>
        <name>Zn(2+)</name>
        <dbReference type="ChEBI" id="CHEBI:29105"/>
        <label>2</label>
    </ligand>
</feature>
<dbReference type="CDD" id="cd16012">
    <property type="entry name" value="ALP"/>
    <property type="match status" value="1"/>
</dbReference>
<keyword evidence="13" id="KW-0472">Membrane</keyword>
<feature type="binding site" evidence="9">
    <location>
        <position position="338"/>
    </location>
    <ligand>
        <name>Mg(2+)</name>
        <dbReference type="ChEBI" id="CHEBI:18420"/>
    </ligand>
</feature>
<comment type="cofactor">
    <cofactor evidence="9">
        <name>Mg(2+)</name>
        <dbReference type="ChEBI" id="CHEBI:18420"/>
    </cofactor>
    <text evidence="9">Binds 1 Mg(2+) ion.</text>
</comment>
<feature type="binding site" evidence="9">
    <location>
        <position position="387"/>
    </location>
    <ligand>
        <name>Zn(2+)</name>
        <dbReference type="ChEBI" id="CHEBI:29105"/>
        <label>2</label>
    </ligand>
</feature>
<feature type="binding site" evidence="9">
    <location>
        <position position="343"/>
    </location>
    <ligand>
        <name>Zn(2+)</name>
        <dbReference type="ChEBI" id="CHEBI:29105"/>
        <label>2</label>
    </ligand>
</feature>
<comment type="caution">
    <text evidence="14">The sequence shown here is derived from an EMBL/GenBank/DDBJ whole genome shotgun (WGS) entry which is preliminary data.</text>
</comment>
<dbReference type="SMART" id="SM00098">
    <property type="entry name" value="alkPPc"/>
    <property type="match status" value="1"/>
</dbReference>
<feature type="binding site" evidence="9">
    <location>
        <position position="347"/>
    </location>
    <ligand>
        <name>Zn(2+)</name>
        <dbReference type="ChEBI" id="CHEBI:29105"/>
        <label>2</label>
    </ligand>
</feature>
<evidence type="ECO:0000256" key="4">
    <source>
        <dbReference type="ARBA" id="ARBA00022723"/>
    </source>
</evidence>
<evidence type="ECO:0000256" key="1">
    <source>
        <dbReference type="ARBA" id="ARBA00005984"/>
    </source>
</evidence>
<feature type="binding site" evidence="9">
    <location>
        <position position="195"/>
    </location>
    <ligand>
        <name>Mg(2+)</name>
        <dbReference type="ChEBI" id="CHEBI:18420"/>
    </ligand>
</feature>
<evidence type="ECO:0000256" key="12">
    <source>
        <dbReference type="SAM" id="MobiDB-lite"/>
    </source>
</evidence>
<dbReference type="PROSITE" id="PS00123">
    <property type="entry name" value="ALKALINE_PHOSPHATASE"/>
    <property type="match status" value="1"/>
</dbReference>
<dbReference type="Pfam" id="PF00245">
    <property type="entry name" value="Alk_phosphatase"/>
    <property type="match status" value="1"/>
</dbReference>
<evidence type="ECO:0000256" key="7">
    <source>
        <dbReference type="ARBA" id="ARBA00022842"/>
    </source>
</evidence>
<dbReference type="EC" id="3.1.3.1" evidence="2 11"/>
<comment type="catalytic activity">
    <reaction evidence="11">
        <text>a phosphate monoester + H2O = an alcohol + phosphate</text>
        <dbReference type="Rhea" id="RHEA:15017"/>
        <dbReference type="ChEBI" id="CHEBI:15377"/>
        <dbReference type="ChEBI" id="CHEBI:30879"/>
        <dbReference type="ChEBI" id="CHEBI:43474"/>
        <dbReference type="ChEBI" id="CHEBI:67140"/>
        <dbReference type="EC" id="3.1.3.1"/>
    </reaction>
</comment>
<dbReference type="GO" id="GO:0046872">
    <property type="term" value="F:metal ion binding"/>
    <property type="evidence" value="ECO:0007669"/>
    <property type="project" value="UniProtKB-KW"/>
</dbReference>
<proteinExistence type="inferred from homology"/>
<dbReference type="FunFam" id="3.40.720.10:FF:000063">
    <property type="entry name" value="Alkaline phosphatase"/>
    <property type="match status" value="1"/>
</dbReference>
<evidence type="ECO:0000256" key="13">
    <source>
        <dbReference type="SAM" id="Phobius"/>
    </source>
</evidence>
<feature type="binding site" evidence="9">
    <location>
        <position position="96"/>
    </location>
    <ligand>
        <name>Zn(2+)</name>
        <dbReference type="ChEBI" id="CHEBI:29105"/>
        <label>2</label>
    </ligand>
</feature>
<evidence type="ECO:0000256" key="3">
    <source>
        <dbReference type="ARBA" id="ARBA00022553"/>
    </source>
</evidence>
<organism evidence="14 15">
    <name type="scientific">Aureobasidium pullulans</name>
    <name type="common">Black yeast</name>
    <name type="synonym">Pullularia pullulans</name>
    <dbReference type="NCBI Taxonomy" id="5580"/>
    <lineage>
        <taxon>Eukaryota</taxon>
        <taxon>Fungi</taxon>
        <taxon>Dikarya</taxon>
        <taxon>Ascomycota</taxon>
        <taxon>Pezizomycotina</taxon>
        <taxon>Dothideomycetes</taxon>
        <taxon>Dothideomycetidae</taxon>
        <taxon>Dothideales</taxon>
        <taxon>Saccotheciaceae</taxon>
        <taxon>Aureobasidium</taxon>
    </lineage>
</organism>
<dbReference type="Gene3D" id="3.40.720.10">
    <property type="entry name" value="Alkaline Phosphatase, subunit A"/>
    <property type="match status" value="1"/>
</dbReference>
<dbReference type="PRINTS" id="PR00113">
    <property type="entry name" value="ALKPHPHTASE"/>
</dbReference>
<feature type="transmembrane region" description="Helical" evidence="13">
    <location>
        <begin position="467"/>
        <end position="485"/>
    </location>
</feature>
<keyword evidence="13" id="KW-0812">Transmembrane</keyword>
<reference evidence="14 15" key="1">
    <citation type="submission" date="2018-10" db="EMBL/GenBank/DDBJ databases">
        <title>Fifty Aureobasidium pullulans genomes reveal a recombining polyextremotolerant generalist.</title>
        <authorList>
            <person name="Gostincar C."/>
            <person name="Turk M."/>
            <person name="Zajc J."/>
            <person name="Gunde-Cimerman N."/>
        </authorList>
    </citation>
    <scope>NUCLEOTIDE SEQUENCE [LARGE SCALE GENOMIC DNA]</scope>
    <source>
        <strain evidence="14 15">EXF-3380</strain>
    </source>
</reference>
<dbReference type="EMBL" id="QZBU01001829">
    <property type="protein sequence ID" value="TIA45997.1"/>
    <property type="molecule type" value="Genomic_DNA"/>
</dbReference>
<feature type="active site" description="Phosphoserine intermediate" evidence="8">
    <location>
        <position position="144"/>
    </location>
</feature>
<feature type="region of interest" description="Disordered" evidence="12">
    <location>
        <begin position="1"/>
        <end position="35"/>
    </location>
</feature>
<gene>
    <name evidence="14" type="ORF">D6C83_05567</name>
</gene>
<dbReference type="PANTHER" id="PTHR11596">
    <property type="entry name" value="ALKALINE PHOSPHATASE"/>
    <property type="match status" value="1"/>
</dbReference>
<protein>
    <recommendedName>
        <fullName evidence="2 11">Alkaline phosphatase</fullName>
        <ecNumber evidence="2 11">3.1.3.1</ecNumber>
    </recommendedName>
</protein>
<feature type="binding site" evidence="9">
    <location>
        <position position="197"/>
    </location>
    <ligand>
        <name>Mg(2+)</name>
        <dbReference type="ChEBI" id="CHEBI:18420"/>
    </ligand>
</feature>
<keyword evidence="6 9" id="KW-0862">Zinc</keyword>
<dbReference type="AlphaFoldDB" id="A0A4V4LH39"/>
<evidence type="ECO:0000256" key="5">
    <source>
        <dbReference type="ARBA" id="ARBA00022801"/>
    </source>
</evidence>
<sequence length="519" mass="56868">MARGEEPMLTCRPSSHNDERATEEDALLTGQRPTRQPAASRWARYREIALFTWGLVATAAVIVLAVVYQHQTSKTTPERHGERPNGKRNLVFMVSDGMGPTSLALTRGWRQYVNALPWDDTLVLDKHLIGNSRTRSSSSLVTDSAAGATAFSCGHKSYNGAISVMPDHSPCGSVMEAAKRAGYTTGLVVTTRITDATPACFASHVRTRAMEDQIAEQLIGDGPLGRNVDLILGGGRCHFLPNTTAGGCRADGRDLIEKADEHDWNYIGTREDFDGLNLGSSVKLPLLGLFAPTDIPFEIDRRHVDDEYPSLEEMAKTALRALKDATKDSDQGFFLMIEGSRIDHAGHNNDPAAQVHEVLAYDRAMQAVIDFLEEDDTEGLMVATSDHETGGLASARRKYRLSLSLGPTQKVYCGSKSIPAGVPANTVPSASPVTPLSARTFGTWTAITAIVRLYAAYNITTKPMYELAFWTYIVAFTHFMSEWLIFGSTRWGKGLAGPAIVATTSLIWMWTQWDYYVKA</sequence>
<evidence type="ECO:0000313" key="14">
    <source>
        <dbReference type="EMBL" id="TIA45997.1"/>
    </source>
</evidence>
<evidence type="ECO:0000256" key="9">
    <source>
        <dbReference type="PIRSR" id="PIRSR601952-2"/>
    </source>
</evidence>
<feature type="transmembrane region" description="Helical" evidence="13">
    <location>
        <begin position="491"/>
        <end position="510"/>
    </location>
</feature>
<keyword evidence="4 9" id="KW-0479">Metal-binding</keyword>
<keyword evidence="13" id="KW-1133">Transmembrane helix</keyword>
<keyword evidence="7 9" id="KW-0460">Magnesium</keyword>
<keyword evidence="5 11" id="KW-0378">Hydrolase</keyword>
<evidence type="ECO:0000313" key="15">
    <source>
        <dbReference type="Proteomes" id="UP000304947"/>
    </source>
</evidence>
<feature type="transmembrane region" description="Helical" evidence="13">
    <location>
        <begin position="48"/>
        <end position="68"/>
    </location>
</feature>
<dbReference type="Proteomes" id="UP000304947">
    <property type="component" value="Unassembled WGS sequence"/>
</dbReference>
<dbReference type="PANTHER" id="PTHR11596:SF5">
    <property type="entry name" value="ALKALINE PHOSPHATASE"/>
    <property type="match status" value="1"/>
</dbReference>
<evidence type="ECO:0000256" key="8">
    <source>
        <dbReference type="PIRSR" id="PIRSR601952-1"/>
    </source>
</evidence>
<dbReference type="GO" id="GO:0000329">
    <property type="term" value="C:fungal-type vacuole membrane"/>
    <property type="evidence" value="ECO:0007669"/>
    <property type="project" value="TreeGrafter"/>
</dbReference>
<evidence type="ECO:0000256" key="2">
    <source>
        <dbReference type="ARBA" id="ARBA00012647"/>
    </source>
</evidence>
<dbReference type="SUPFAM" id="SSF53649">
    <property type="entry name" value="Alkaline phosphatase-like"/>
    <property type="match status" value="1"/>
</dbReference>